<feature type="compositionally biased region" description="Basic residues" evidence="2">
    <location>
        <begin position="110"/>
        <end position="125"/>
    </location>
</feature>
<name>A0A517LR76_9PEZI</name>
<sequence length="485" mass="56505">MASSSRAASSRFASKSDTYLPTTPESRRKRRGAADKGSRYSQTQENSGGRKTSAKFEWPFPRRERERESYSPPRKSQRHSVDRFFESSRREHPPPYQHQNAPIHGFDGHRPRKHWRRRSLPRKSVRRDPERGEHDTKPIPDREPALASRISVDSREYIEQEWCKIRQAQEQVAKDRQALERDRAAHEAQVRYELEQLGRDIEEERRHLRQQRNGNYSEFFPHSPPSEKAIADEEAEEAYHASWFSDYDYRPDDDYWTMNAGPDAPGYAYDEDSDEERGFANWESDDESGAFAQPAYRSHFRSPPRYEHDDYDEGHERWAEEATSYCEQPRYSKQKCEEVKKAYDAYIGKWNATTATASSIPYPSANLTSAPLLEPPEMAIDVPLSQDQTIELNSTLFFLLAFDLKPSMKLNSAGTPKMEMGRQAQLDKVMALRKQMKIERIRWHPDSLVKRRVGGRVEEMESKGVYRAVDELLEECKGRLELDGC</sequence>
<feature type="compositionally biased region" description="Polar residues" evidence="2">
    <location>
        <begin position="39"/>
        <end position="50"/>
    </location>
</feature>
<feature type="coiled-coil region" evidence="1">
    <location>
        <begin position="165"/>
        <end position="214"/>
    </location>
</feature>
<dbReference type="AlphaFoldDB" id="A0A517LR76"/>
<dbReference type="Proteomes" id="UP000316270">
    <property type="component" value="Chromosome 19"/>
</dbReference>
<proteinExistence type="predicted"/>
<evidence type="ECO:0000256" key="1">
    <source>
        <dbReference type="SAM" id="Coils"/>
    </source>
</evidence>
<feature type="region of interest" description="Disordered" evidence="2">
    <location>
        <begin position="1"/>
        <end position="150"/>
    </location>
</feature>
<reference evidence="3 4" key="1">
    <citation type="submission" date="2019-07" db="EMBL/GenBank/DDBJ databases">
        <title>Finished genome of Venturia effusa.</title>
        <authorList>
            <person name="Young C.A."/>
            <person name="Cox M.P."/>
            <person name="Ganley A.R.D."/>
            <person name="David W.J."/>
        </authorList>
    </citation>
    <scope>NUCLEOTIDE SEQUENCE [LARGE SCALE GENOMIC DNA]</scope>
    <source>
        <strain evidence="4">albino</strain>
    </source>
</reference>
<evidence type="ECO:0000313" key="4">
    <source>
        <dbReference type="Proteomes" id="UP000316270"/>
    </source>
</evidence>
<evidence type="ECO:0000313" key="3">
    <source>
        <dbReference type="EMBL" id="QDS78141.1"/>
    </source>
</evidence>
<gene>
    <name evidence="3" type="ORF">FKW77_004661</name>
</gene>
<protein>
    <submittedName>
        <fullName evidence="3">Uncharacterized protein</fullName>
    </submittedName>
</protein>
<feature type="compositionally biased region" description="Basic and acidic residues" evidence="2">
    <location>
        <begin position="60"/>
        <end position="69"/>
    </location>
</feature>
<evidence type="ECO:0000256" key="2">
    <source>
        <dbReference type="SAM" id="MobiDB-lite"/>
    </source>
</evidence>
<dbReference type="OrthoDB" id="3649009at2759"/>
<dbReference type="EMBL" id="CP042203">
    <property type="protein sequence ID" value="QDS78141.1"/>
    <property type="molecule type" value="Genomic_DNA"/>
</dbReference>
<feature type="compositionally biased region" description="Basic and acidic residues" evidence="2">
    <location>
        <begin position="79"/>
        <end position="93"/>
    </location>
</feature>
<feature type="region of interest" description="Disordered" evidence="2">
    <location>
        <begin position="270"/>
        <end position="308"/>
    </location>
</feature>
<feature type="compositionally biased region" description="Basic and acidic residues" evidence="2">
    <location>
        <begin position="126"/>
        <end position="144"/>
    </location>
</feature>
<feature type="compositionally biased region" description="Low complexity" evidence="2">
    <location>
        <begin position="1"/>
        <end position="16"/>
    </location>
</feature>
<organism evidence="3 4">
    <name type="scientific">Venturia effusa</name>
    <dbReference type="NCBI Taxonomy" id="50376"/>
    <lineage>
        <taxon>Eukaryota</taxon>
        <taxon>Fungi</taxon>
        <taxon>Dikarya</taxon>
        <taxon>Ascomycota</taxon>
        <taxon>Pezizomycotina</taxon>
        <taxon>Dothideomycetes</taxon>
        <taxon>Pleosporomycetidae</taxon>
        <taxon>Venturiales</taxon>
        <taxon>Venturiaceae</taxon>
        <taxon>Venturia</taxon>
    </lineage>
</organism>
<keyword evidence="1" id="KW-0175">Coiled coil</keyword>
<keyword evidence="4" id="KW-1185">Reference proteome</keyword>
<accession>A0A517LR76</accession>